<sequence length="181" mass="20398">MIIFIHQPRVFIKQRPNDRIPIPSVLIEQRIQNRQMLVPRFNSRSYDLLDVITKQIRFPSLRVLVSMPSVKRQPNTSLKRPTTNVNTDLHLKNPAHLVPPLQQLRFRIVEEPADVGAAEHHAHYVGEHALRVAGTQVRPIGCVVSRPHGRVPLGPSEMGTGQNEGSFGVVSVHETLMVIIT</sequence>
<gene>
    <name evidence="1" type="ORF">PHYEVI_LOCUS4838</name>
</gene>
<reference evidence="1" key="1">
    <citation type="submission" date="2022-01" db="EMBL/GenBank/DDBJ databases">
        <authorList>
            <person name="King R."/>
        </authorList>
    </citation>
    <scope>NUCLEOTIDE SEQUENCE</scope>
</reference>
<keyword evidence="2" id="KW-1185">Reference proteome</keyword>
<evidence type="ECO:0000313" key="2">
    <source>
        <dbReference type="Proteomes" id="UP001153712"/>
    </source>
</evidence>
<dbReference type="EMBL" id="OU900095">
    <property type="protein sequence ID" value="CAG9858449.1"/>
    <property type="molecule type" value="Genomic_DNA"/>
</dbReference>
<protein>
    <submittedName>
        <fullName evidence="1">Uncharacterized protein</fullName>
    </submittedName>
</protein>
<dbReference type="Proteomes" id="UP001153712">
    <property type="component" value="Chromosome 2"/>
</dbReference>
<proteinExistence type="predicted"/>
<dbReference type="AlphaFoldDB" id="A0A9N9XMJ5"/>
<accession>A0A9N9XMJ5</accession>
<name>A0A9N9XMJ5_PHYSR</name>
<evidence type="ECO:0000313" key="1">
    <source>
        <dbReference type="EMBL" id="CAG9858449.1"/>
    </source>
</evidence>
<organism evidence="1 2">
    <name type="scientific">Phyllotreta striolata</name>
    <name type="common">Striped flea beetle</name>
    <name type="synonym">Crioceris striolata</name>
    <dbReference type="NCBI Taxonomy" id="444603"/>
    <lineage>
        <taxon>Eukaryota</taxon>
        <taxon>Metazoa</taxon>
        <taxon>Ecdysozoa</taxon>
        <taxon>Arthropoda</taxon>
        <taxon>Hexapoda</taxon>
        <taxon>Insecta</taxon>
        <taxon>Pterygota</taxon>
        <taxon>Neoptera</taxon>
        <taxon>Endopterygota</taxon>
        <taxon>Coleoptera</taxon>
        <taxon>Polyphaga</taxon>
        <taxon>Cucujiformia</taxon>
        <taxon>Chrysomeloidea</taxon>
        <taxon>Chrysomelidae</taxon>
        <taxon>Galerucinae</taxon>
        <taxon>Alticini</taxon>
        <taxon>Phyllotreta</taxon>
    </lineage>
</organism>